<evidence type="ECO:0000313" key="1">
    <source>
        <dbReference type="EMBL" id="SHH14034.1"/>
    </source>
</evidence>
<dbReference type="Proteomes" id="UP000189796">
    <property type="component" value="Chromosome I"/>
</dbReference>
<evidence type="ECO:0000313" key="2">
    <source>
        <dbReference type="Proteomes" id="UP000189796"/>
    </source>
</evidence>
<dbReference type="OrthoDB" id="8255844at2"/>
<accession>A0A1M5QIN8</accession>
<organism evidence="1 2">
    <name type="scientific">Bradyrhizobium erythrophlei</name>
    <dbReference type="NCBI Taxonomy" id="1437360"/>
    <lineage>
        <taxon>Bacteria</taxon>
        <taxon>Pseudomonadati</taxon>
        <taxon>Pseudomonadota</taxon>
        <taxon>Alphaproteobacteria</taxon>
        <taxon>Hyphomicrobiales</taxon>
        <taxon>Nitrobacteraceae</taxon>
        <taxon>Bradyrhizobium</taxon>
    </lineage>
</organism>
<dbReference type="AlphaFoldDB" id="A0A1M5QIN8"/>
<dbReference type="RefSeq" id="WP_079602757.1">
    <property type="nucleotide sequence ID" value="NZ_LT670817.1"/>
</dbReference>
<protein>
    <submittedName>
        <fullName evidence="1">Uncharacterized protein</fullName>
    </submittedName>
</protein>
<name>A0A1M5QIN8_9BRAD</name>
<sequence length="60" mass="6764">MPDYRAYFVGPEKDFIGYRGLVCQNDGEAIEEAKKLFEGPAIELWCGARLVTRIIGQKAE</sequence>
<gene>
    <name evidence="1" type="ORF">SAMN05443248_3833</name>
</gene>
<dbReference type="EMBL" id="LT670817">
    <property type="protein sequence ID" value="SHH14034.1"/>
    <property type="molecule type" value="Genomic_DNA"/>
</dbReference>
<reference evidence="1 2" key="1">
    <citation type="submission" date="2016-11" db="EMBL/GenBank/DDBJ databases">
        <authorList>
            <person name="Jaros S."/>
            <person name="Januszkiewicz K."/>
            <person name="Wedrychowicz H."/>
        </authorList>
    </citation>
    <scope>NUCLEOTIDE SEQUENCE [LARGE SCALE GENOMIC DNA]</scope>
    <source>
        <strain evidence="1 2">GAS138</strain>
    </source>
</reference>
<proteinExistence type="predicted"/>